<evidence type="ECO:0000313" key="2">
    <source>
        <dbReference type="Proteomes" id="UP000543642"/>
    </source>
</evidence>
<organism evidence="1 2">
    <name type="scientific">Catenibacillus scindens</name>
    <dbReference type="NCBI Taxonomy" id="673271"/>
    <lineage>
        <taxon>Bacteria</taxon>
        <taxon>Bacillati</taxon>
        <taxon>Bacillota</taxon>
        <taxon>Clostridia</taxon>
        <taxon>Lachnospirales</taxon>
        <taxon>Lachnospiraceae</taxon>
        <taxon>Catenibacillus</taxon>
    </lineage>
</organism>
<reference evidence="1 2" key="1">
    <citation type="submission" date="2020-08" db="EMBL/GenBank/DDBJ databases">
        <title>Genomic Encyclopedia of Type Strains, Phase IV (KMG-IV): sequencing the most valuable type-strain genomes for metagenomic binning, comparative biology and taxonomic classification.</title>
        <authorList>
            <person name="Goeker M."/>
        </authorList>
    </citation>
    <scope>NUCLEOTIDE SEQUENCE [LARGE SCALE GENOMIC DNA]</scope>
    <source>
        <strain evidence="1 2">DSM 106146</strain>
    </source>
</reference>
<protein>
    <submittedName>
        <fullName evidence="1">Uncharacterized protein</fullName>
    </submittedName>
</protein>
<gene>
    <name evidence="1" type="ORF">HNP82_001384</name>
</gene>
<dbReference type="AlphaFoldDB" id="A0A7W8HA66"/>
<dbReference type="EMBL" id="JACHFW010000004">
    <property type="protein sequence ID" value="MBB5264273.1"/>
    <property type="molecule type" value="Genomic_DNA"/>
</dbReference>
<name>A0A7W8HA66_9FIRM</name>
<comment type="caution">
    <text evidence="1">The sequence shown here is derived from an EMBL/GenBank/DDBJ whole genome shotgun (WGS) entry which is preliminary data.</text>
</comment>
<dbReference type="Proteomes" id="UP000543642">
    <property type="component" value="Unassembled WGS sequence"/>
</dbReference>
<evidence type="ECO:0000313" key="1">
    <source>
        <dbReference type="EMBL" id="MBB5264273.1"/>
    </source>
</evidence>
<sequence length="73" mass="8460">MFLMPSQIPRSYKRKREIPLSRSEKNRQGYFIFKSMSCGFIEGTDVEIKMNMGNIGVETYAEDHLTIACDSVY</sequence>
<accession>A0A7W8HA66</accession>
<proteinExistence type="predicted"/>
<keyword evidence="2" id="KW-1185">Reference proteome</keyword>